<keyword evidence="1" id="KW-0597">Phosphoprotein</keyword>
<dbReference type="GO" id="GO:0004672">
    <property type="term" value="F:protein kinase activity"/>
    <property type="evidence" value="ECO:0007669"/>
    <property type="project" value="UniProtKB-ARBA"/>
</dbReference>
<dbReference type="KEGG" id="cpi:Cpin_3967"/>
<protein>
    <submittedName>
        <fullName evidence="3">Hpt protein</fullName>
    </submittedName>
</protein>
<organism evidence="3 4">
    <name type="scientific">Chitinophaga pinensis (strain ATCC 43595 / DSM 2588 / LMG 13176 / NBRC 15968 / NCIMB 11800 / UQM 2034)</name>
    <dbReference type="NCBI Taxonomy" id="485918"/>
    <lineage>
        <taxon>Bacteria</taxon>
        <taxon>Pseudomonadati</taxon>
        <taxon>Bacteroidota</taxon>
        <taxon>Chitinophagia</taxon>
        <taxon>Chitinophagales</taxon>
        <taxon>Chitinophagaceae</taxon>
        <taxon>Chitinophaga</taxon>
    </lineage>
</organism>
<proteinExistence type="predicted"/>
<reference evidence="3 4" key="2">
    <citation type="journal article" date="2010" name="Stand. Genomic Sci.">
        <title>Complete genome sequence of Chitinophaga pinensis type strain (UQM 2034).</title>
        <authorList>
            <person name="Glavina Del Rio T."/>
            <person name="Abt B."/>
            <person name="Spring S."/>
            <person name="Lapidus A."/>
            <person name="Nolan M."/>
            <person name="Tice H."/>
            <person name="Copeland A."/>
            <person name="Cheng J.F."/>
            <person name="Chen F."/>
            <person name="Bruce D."/>
            <person name="Goodwin L."/>
            <person name="Pitluck S."/>
            <person name="Ivanova N."/>
            <person name="Mavromatis K."/>
            <person name="Mikhailova N."/>
            <person name="Pati A."/>
            <person name="Chen A."/>
            <person name="Palaniappan K."/>
            <person name="Land M."/>
            <person name="Hauser L."/>
            <person name="Chang Y.J."/>
            <person name="Jeffries C.D."/>
            <person name="Chain P."/>
            <person name="Saunders E."/>
            <person name="Detter J.C."/>
            <person name="Brettin T."/>
            <person name="Rohde M."/>
            <person name="Goker M."/>
            <person name="Bristow J."/>
            <person name="Eisen J.A."/>
            <person name="Markowitz V."/>
            <person name="Hugenholtz P."/>
            <person name="Kyrpides N.C."/>
            <person name="Klenk H.P."/>
            <person name="Lucas S."/>
        </authorList>
    </citation>
    <scope>NUCLEOTIDE SEQUENCE [LARGE SCALE GENOMIC DNA]</scope>
    <source>
        <strain evidence="4">ATCC 43595 / DSM 2588 / LMG 13176 / NBRC 15968 / NCIMB 11800 / UQM 2034</strain>
    </source>
</reference>
<gene>
    <name evidence="3" type="ordered locus">Cpin_3967</name>
</gene>
<name>A0A979GVL7_CHIPD</name>
<feature type="domain" description="HPt" evidence="2">
    <location>
        <begin position="21"/>
        <end position="121"/>
    </location>
</feature>
<evidence type="ECO:0000256" key="1">
    <source>
        <dbReference type="PROSITE-ProRule" id="PRU00110"/>
    </source>
</evidence>
<evidence type="ECO:0000259" key="2">
    <source>
        <dbReference type="PROSITE" id="PS50894"/>
    </source>
</evidence>
<dbReference type="EMBL" id="CP001699">
    <property type="protein sequence ID" value="ACU61429.1"/>
    <property type="molecule type" value="Genomic_DNA"/>
</dbReference>
<reference evidence="4" key="1">
    <citation type="submission" date="2009-08" db="EMBL/GenBank/DDBJ databases">
        <title>The complete genome of Chitinophaga pinensis DSM 2588.</title>
        <authorList>
            <consortium name="US DOE Joint Genome Institute (JGI-PGF)"/>
            <person name="Lucas S."/>
            <person name="Copeland A."/>
            <person name="Lapidus A."/>
            <person name="Glavina del Rio T."/>
            <person name="Dalin E."/>
            <person name="Tice H."/>
            <person name="Bruce D."/>
            <person name="Goodwin L."/>
            <person name="Pitluck S."/>
            <person name="Kyrpides N."/>
            <person name="Mavromatis K."/>
            <person name="Ivanova N."/>
            <person name="Mikhailova N."/>
            <person name="Sims D."/>
            <person name="Meinche L."/>
            <person name="Brettin T."/>
            <person name="Detter J.C."/>
            <person name="Han C."/>
            <person name="Larimer F."/>
            <person name="Land M."/>
            <person name="Hauser L."/>
            <person name="Markowitz V."/>
            <person name="Cheng J.-F."/>
            <person name="Hugenholtz P."/>
            <person name="Woyke T."/>
            <person name="Wu D."/>
            <person name="Spring S."/>
            <person name="Klenk H.-P."/>
            <person name="Eisen J.A."/>
        </authorList>
    </citation>
    <scope>NUCLEOTIDE SEQUENCE [LARGE SCALE GENOMIC DNA]</scope>
    <source>
        <strain evidence="4">ATCC 43595 / DSM 2588 / LMG 13176 / NBRC 15968 / NCIMB 11800 / UQM 2034</strain>
    </source>
</reference>
<dbReference type="InterPro" id="IPR008207">
    <property type="entry name" value="Sig_transdc_His_kin_Hpt_dom"/>
</dbReference>
<feature type="modified residue" description="Phosphohistidine" evidence="1">
    <location>
        <position position="60"/>
    </location>
</feature>
<evidence type="ECO:0000313" key="4">
    <source>
        <dbReference type="Proteomes" id="UP000002215"/>
    </source>
</evidence>
<dbReference type="Proteomes" id="UP000002215">
    <property type="component" value="Chromosome"/>
</dbReference>
<dbReference type="GO" id="GO:0000160">
    <property type="term" value="P:phosphorelay signal transduction system"/>
    <property type="evidence" value="ECO:0007669"/>
    <property type="project" value="InterPro"/>
</dbReference>
<dbReference type="Gene3D" id="1.20.120.160">
    <property type="entry name" value="HPT domain"/>
    <property type="match status" value="1"/>
</dbReference>
<evidence type="ECO:0000313" key="3">
    <source>
        <dbReference type="EMBL" id="ACU61429.1"/>
    </source>
</evidence>
<dbReference type="PROSITE" id="PS50894">
    <property type="entry name" value="HPT"/>
    <property type="match status" value="1"/>
</dbReference>
<dbReference type="SUPFAM" id="SSF47226">
    <property type="entry name" value="Histidine-containing phosphotransfer domain, HPT domain"/>
    <property type="match status" value="1"/>
</dbReference>
<accession>A0A979GVL7</accession>
<dbReference type="AlphaFoldDB" id="A0A979GVL7"/>
<dbReference type="InterPro" id="IPR036641">
    <property type="entry name" value="HPT_dom_sf"/>
</dbReference>
<sequence>MMQPEHQLYSYSYLYRITSTSPSFIHKMIGLFVSSLDEYVSELELLLQSKNLQELKKVLHKMKPSMMNLEIKGAGEILSKVSESGTWTTTTSDNIRQLRDTLKEIKPLMEQDLHELSKEVS</sequence>